<keyword evidence="2" id="KW-0472">Membrane</keyword>
<organism evidence="4 5">
    <name type="scientific">Flavobacterium granuli</name>
    <dbReference type="NCBI Taxonomy" id="280093"/>
    <lineage>
        <taxon>Bacteria</taxon>
        <taxon>Pseudomonadati</taxon>
        <taxon>Bacteroidota</taxon>
        <taxon>Flavobacteriia</taxon>
        <taxon>Flavobacteriales</taxon>
        <taxon>Flavobacteriaceae</taxon>
        <taxon>Flavobacterium</taxon>
    </lineage>
</organism>
<dbReference type="Proteomes" id="UP001261871">
    <property type="component" value="Unassembled WGS sequence"/>
</dbReference>
<dbReference type="EMBL" id="JAVDTX010000003">
    <property type="protein sequence ID" value="MDR6845086.1"/>
    <property type="molecule type" value="Genomic_DNA"/>
</dbReference>
<proteinExistence type="predicted"/>
<keyword evidence="5" id="KW-1185">Reference proteome</keyword>
<dbReference type="InterPro" id="IPR000184">
    <property type="entry name" value="Bac_surfAg_D15"/>
</dbReference>
<comment type="caution">
    <text evidence="4">The sequence shown here is derived from an EMBL/GenBank/DDBJ whole genome shotgun (WGS) entry which is preliminary data.</text>
</comment>
<evidence type="ECO:0000313" key="4">
    <source>
        <dbReference type="EMBL" id="MDR6845086.1"/>
    </source>
</evidence>
<sequence>MIKITPHLSALKIIYLSLILAFSTLGFAQTKPKMTKEQRKAMLRDTLDGRLDASVMIDNTKGFLPIPFFVTEAALGGFGMGLAPVYISPQEKPIGDKDYIAPAVTAAFGAYTANKSWFTGIYRKEVIAKYGLKYRVFLGYVDYNLAYYKEVENGDDQKFDFNYKTIPIMFSLSKKTFSDLYVGLEYFNANMTINPNFDYELPPNITTEDFKKKVASLGGYLDWDRRNTIFTPDKGFRANLAYYVNDDWTGSDYKFEKLETFVHYFFPINNKWISGLRFEALQAYGNVPFHQMPYIKLRGITAYRYQGQATLLTETEQRFDLDTRWSVLAYGGLGKVFQKGENFSDAKTVYNYGTGFRYLVARTYGLRAGLDVAKGPDSWGYYIVFGHKWNR</sequence>
<name>A0ABU1S218_9FLAO</name>
<evidence type="ECO:0000259" key="3">
    <source>
        <dbReference type="Pfam" id="PF01103"/>
    </source>
</evidence>
<dbReference type="RefSeq" id="WP_310006038.1">
    <property type="nucleotide sequence ID" value="NZ_JAVDTX010000003.1"/>
</dbReference>
<dbReference type="Pfam" id="PF01103">
    <property type="entry name" value="Omp85"/>
    <property type="match status" value="1"/>
</dbReference>
<dbReference type="Gene3D" id="2.40.160.50">
    <property type="entry name" value="membrane protein fhac: a member of the omp85/tpsb transporter family"/>
    <property type="match status" value="1"/>
</dbReference>
<reference evidence="4 5" key="1">
    <citation type="submission" date="2023-07" db="EMBL/GenBank/DDBJ databases">
        <title>Sorghum-associated microbial communities from plants grown in Nebraska, USA.</title>
        <authorList>
            <person name="Schachtman D."/>
        </authorList>
    </citation>
    <scope>NUCLEOTIDE SEQUENCE [LARGE SCALE GENOMIC DNA]</scope>
    <source>
        <strain evidence="4 5">BE124</strain>
    </source>
</reference>
<evidence type="ECO:0000256" key="2">
    <source>
        <dbReference type="ARBA" id="ARBA00023136"/>
    </source>
</evidence>
<comment type="subcellular location">
    <subcellularLocation>
        <location evidence="1">Membrane</location>
    </subcellularLocation>
</comment>
<evidence type="ECO:0000313" key="5">
    <source>
        <dbReference type="Proteomes" id="UP001261871"/>
    </source>
</evidence>
<gene>
    <name evidence="4" type="ORF">J2W95_001785</name>
</gene>
<accession>A0ABU1S218</accession>
<evidence type="ECO:0000256" key="1">
    <source>
        <dbReference type="ARBA" id="ARBA00004370"/>
    </source>
</evidence>
<feature type="domain" description="Bacterial surface antigen (D15)" evidence="3">
    <location>
        <begin position="162"/>
        <end position="280"/>
    </location>
</feature>
<protein>
    <recommendedName>
        <fullName evidence="3">Bacterial surface antigen (D15) domain-containing protein</fullName>
    </recommendedName>
</protein>